<organism evidence="1 2">
    <name type="scientific">Cariama cristata</name>
    <name type="common">Red-legged seriema</name>
    <dbReference type="NCBI Taxonomy" id="54380"/>
    <lineage>
        <taxon>Eukaryota</taxon>
        <taxon>Metazoa</taxon>
        <taxon>Chordata</taxon>
        <taxon>Craniata</taxon>
        <taxon>Vertebrata</taxon>
        <taxon>Euteleostomi</taxon>
        <taxon>Archelosauria</taxon>
        <taxon>Archosauria</taxon>
        <taxon>Dinosauria</taxon>
        <taxon>Saurischia</taxon>
        <taxon>Theropoda</taxon>
        <taxon>Coelurosauria</taxon>
        <taxon>Aves</taxon>
        <taxon>Neognathae</taxon>
        <taxon>Neoaves</taxon>
        <taxon>Telluraves</taxon>
        <taxon>Australaves</taxon>
        <taxon>Cariamiformes</taxon>
        <taxon>Cariamidae</taxon>
        <taxon>Cariama</taxon>
    </lineage>
</organism>
<name>A0A091LSJ9_CARIC</name>
<feature type="non-terminal residue" evidence="1">
    <location>
        <position position="1"/>
    </location>
</feature>
<keyword evidence="2" id="KW-1185">Reference proteome</keyword>
<dbReference type="EMBL" id="KK509338">
    <property type="protein sequence ID" value="KFP62503.1"/>
    <property type="molecule type" value="Genomic_DNA"/>
</dbReference>
<evidence type="ECO:0000313" key="1">
    <source>
        <dbReference type="EMBL" id="KFP62503.1"/>
    </source>
</evidence>
<reference evidence="1 2" key="1">
    <citation type="submission" date="2014-04" db="EMBL/GenBank/DDBJ databases">
        <title>Genome evolution of avian class.</title>
        <authorList>
            <person name="Zhang G."/>
            <person name="Li C."/>
        </authorList>
    </citation>
    <scope>NUCLEOTIDE SEQUENCE [LARGE SCALE GENOMIC DNA]</scope>
    <source>
        <strain evidence="1">BGI_N322</strain>
    </source>
</reference>
<proteinExistence type="predicted"/>
<feature type="non-terminal residue" evidence="1">
    <location>
        <position position="41"/>
    </location>
</feature>
<sequence>ARGTCFPAPVSLKNVLKESSPPPMVLSLGMVPLGWMPCSRQ</sequence>
<gene>
    <name evidence="1" type="ORF">N322_13515</name>
</gene>
<evidence type="ECO:0000313" key="2">
    <source>
        <dbReference type="Proteomes" id="UP000054116"/>
    </source>
</evidence>
<accession>A0A091LSJ9</accession>
<protein>
    <submittedName>
        <fullName evidence="1">Uncharacterized protein</fullName>
    </submittedName>
</protein>
<dbReference type="Proteomes" id="UP000054116">
    <property type="component" value="Unassembled WGS sequence"/>
</dbReference>
<dbReference type="AlphaFoldDB" id="A0A091LSJ9"/>